<keyword evidence="4" id="KW-0808">Transferase</keyword>
<name>A0A1Y6CEN3_9PROT</name>
<evidence type="ECO:0000259" key="3">
    <source>
        <dbReference type="Pfam" id="PF13439"/>
    </source>
</evidence>
<dbReference type="STRING" id="560819.SAMN05428998_12267"/>
<feature type="domain" description="Glycosyltransferase subfamily 4-like N-terminal" evidence="3">
    <location>
        <begin position="47"/>
        <end position="241"/>
    </location>
</feature>
<evidence type="ECO:0000259" key="2">
    <source>
        <dbReference type="Pfam" id="PF00534"/>
    </source>
</evidence>
<dbReference type="Gene3D" id="3.40.50.2000">
    <property type="entry name" value="Glycogen Phosphorylase B"/>
    <property type="match status" value="2"/>
</dbReference>
<dbReference type="Pfam" id="PF00534">
    <property type="entry name" value="Glycos_transf_1"/>
    <property type="match status" value="1"/>
</dbReference>
<dbReference type="InterPro" id="IPR001296">
    <property type="entry name" value="Glyco_trans_1"/>
</dbReference>
<evidence type="ECO:0000313" key="5">
    <source>
        <dbReference type="Proteomes" id="UP000192917"/>
    </source>
</evidence>
<feature type="domain" description="Glycosyl transferase family 1" evidence="2">
    <location>
        <begin position="245"/>
        <end position="415"/>
    </location>
</feature>
<dbReference type="InterPro" id="IPR028098">
    <property type="entry name" value="Glyco_trans_4-like_N"/>
</dbReference>
<reference evidence="4 5" key="1">
    <citation type="submission" date="2017-04" db="EMBL/GenBank/DDBJ databases">
        <authorList>
            <person name="Afonso C.L."/>
            <person name="Miller P.J."/>
            <person name="Scott M.A."/>
            <person name="Spackman E."/>
            <person name="Goraichik I."/>
            <person name="Dimitrov K.M."/>
            <person name="Suarez D.L."/>
            <person name="Swayne D.E."/>
        </authorList>
    </citation>
    <scope>NUCLEOTIDE SEQUENCE [LARGE SCALE GENOMIC DNA]</scope>
    <source>
        <strain evidence="4 5">USBA 355</strain>
    </source>
</reference>
<dbReference type="AlphaFoldDB" id="A0A1Y6CEN3"/>
<evidence type="ECO:0000313" key="4">
    <source>
        <dbReference type="EMBL" id="SMF58948.1"/>
    </source>
</evidence>
<sequence>MTSSSALDLGQRPANDLVPPEDRQAPPRHGPPLRIAVFVSEFPALSETFVLRQVVGLRARGHEVTVFADQPRAEPLTHPDFLAHGLAERTRYLGMPASRPRRAATAAGALLRHGLSRPTVLPRTLDPLRFGRDAINLRMLFWAHRLIAEPPFDVLHCHFGPVGAMVEQLRAIGAVQGRLVTTFHGADLTVCLRRQPDAYRRLLRRGDLFLPISDYLAGRLARLGCPAERIGVLRMGVDLQRFAVRPRRRAPGEPLRVVTVGRLVDKKGVADGLAAVAEAARRGIDLAYTIIGDGPLRGSLEAQARALGIERLVGFRGWQVQEEILAALYRHDVLLAPSVTAPDGDQEGIPVTLMEAMATGMPVVSTRHSGIPELVENGVSGLLADEHDAGALANALTCLATAPHLAETMGVAARARVAALHDADRLDDQLDRHLDALAGAAS</sequence>
<dbReference type="RefSeq" id="WP_085124910.1">
    <property type="nucleotide sequence ID" value="NZ_FWZX01000022.1"/>
</dbReference>
<protein>
    <submittedName>
        <fullName evidence="4">Colanic acid/amylovoran biosynthesis glycosyltransferase</fullName>
    </submittedName>
</protein>
<proteinExistence type="predicted"/>
<dbReference type="Pfam" id="PF13439">
    <property type="entry name" value="Glyco_transf_4"/>
    <property type="match status" value="1"/>
</dbReference>
<organism evidence="4 5">
    <name type="scientific">Tistlia consotensis USBA 355</name>
    <dbReference type="NCBI Taxonomy" id="560819"/>
    <lineage>
        <taxon>Bacteria</taxon>
        <taxon>Pseudomonadati</taxon>
        <taxon>Pseudomonadota</taxon>
        <taxon>Alphaproteobacteria</taxon>
        <taxon>Rhodospirillales</taxon>
        <taxon>Rhodovibrionaceae</taxon>
        <taxon>Tistlia</taxon>
    </lineage>
</organism>
<gene>
    <name evidence="4" type="ORF">SAMN05428998_12267</name>
</gene>
<dbReference type="PANTHER" id="PTHR45947">
    <property type="entry name" value="SULFOQUINOVOSYL TRANSFERASE SQD2"/>
    <property type="match status" value="1"/>
</dbReference>
<keyword evidence="5" id="KW-1185">Reference proteome</keyword>
<dbReference type="SUPFAM" id="SSF53756">
    <property type="entry name" value="UDP-Glycosyltransferase/glycogen phosphorylase"/>
    <property type="match status" value="1"/>
</dbReference>
<dbReference type="EMBL" id="FWZX01000022">
    <property type="protein sequence ID" value="SMF58948.1"/>
    <property type="molecule type" value="Genomic_DNA"/>
</dbReference>
<evidence type="ECO:0000256" key="1">
    <source>
        <dbReference type="SAM" id="MobiDB-lite"/>
    </source>
</evidence>
<dbReference type="GO" id="GO:0016757">
    <property type="term" value="F:glycosyltransferase activity"/>
    <property type="evidence" value="ECO:0007669"/>
    <property type="project" value="InterPro"/>
</dbReference>
<accession>A0A1Y6CEN3</accession>
<dbReference type="InterPro" id="IPR050194">
    <property type="entry name" value="Glycosyltransferase_grp1"/>
</dbReference>
<dbReference type="Proteomes" id="UP000192917">
    <property type="component" value="Unassembled WGS sequence"/>
</dbReference>
<dbReference type="PANTHER" id="PTHR45947:SF14">
    <property type="entry name" value="SLL1723 PROTEIN"/>
    <property type="match status" value="1"/>
</dbReference>
<feature type="region of interest" description="Disordered" evidence="1">
    <location>
        <begin position="1"/>
        <end position="30"/>
    </location>
</feature>